<evidence type="ECO:0000259" key="2">
    <source>
        <dbReference type="Pfam" id="PF14378"/>
    </source>
</evidence>
<dbReference type="Pfam" id="PF14378">
    <property type="entry name" value="PAP2_3"/>
    <property type="match status" value="1"/>
</dbReference>
<feature type="transmembrane region" description="Helical" evidence="1">
    <location>
        <begin position="143"/>
        <end position="163"/>
    </location>
</feature>
<dbReference type="InterPro" id="IPR026841">
    <property type="entry name" value="Aur1/Ipt1"/>
</dbReference>
<proteinExistence type="predicted"/>
<evidence type="ECO:0000256" key="1">
    <source>
        <dbReference type="SAM" id="Phobius"/>
    </source>
</evidence>
<gene>
    <name evidence="3" type="ORF">F5985_11535</name>
</gene>
<feature type="transmembrane region" description="Helical" evidence="1">
    <location>
        <begin position="273"/>
        <end position="301"/>
    </location>
</feature>
<comment type="caution">
    <text evidence="3">The sequence shown here is derived from an EMBL/GenBank/DDBJ whole genome shotgun (WGS) entry which is preliminary data.</text>
</comment>
<evidence type="ECO:0000313" key="3">
    <source>
        <dbReference type="EMBL" id="MYZ52752.1"/>
    </source>
</evidence>
<reference evidence="3 4" key="1">
    <citation type="submission" date="2019-09" db="EMBL/GenBank/DDBJ databases">
        <title>Identification of Malikia spinosa a prominent benzene-, toluene-, and ethylbenzene-degrading bacterium: enrichment, isolation and whole genome sequencing.</title>
        <authorList>
            <person name="Tancsics A."/>
            <person name="Revesz F."/>
            <person name="Kriszt B."/>
        </authorList>
    </citation>
    <scope>NUCLEOTIDE SEQUENCE [LARGE SCALE GENOMIC DNA]</scope>
    <source>
        <strain evidence="3 4">AB6</strain>
    </source>
</reference>
<name>A0A7C9IYB1_9BURK</name>
<protein>
    <recommendedName>
        <fullName evidence="2">Inositolphosphotransferase Aur1/Ipt1 domain-containing protein</fullName>
    </recommendedName>
</protein>
<keyword evidence="1" id="KW-1133">Transmembrane helix</keyword>
<sequence length="337" mass="36857">MGLIDPHIGAEHLLTLCYPADVGAVAGRRQPAGAASRLARGRWPVRDGRIARHPVPVRGLRRPAELTRRDFASTMLAGTVGAQDDPRRAEKAAGMRLGPGHNGQRYGVTRAVIVPFSSEPMDPRPSSPDPAADCVLPPMAQRLSVYVSWGSLVGLAFFSIYPATNWLAALRASPHQLFLQQELGIPFVPAFIWPYLSLYLLFLSPPFFLGPSQLKRLGQRLILATVIAGIVFVALPAQLGFSRVLPEEAFYRDLFDSLFAIDQPFNMVPSLHVVYATAISLAVMGCAGTLVRAVFWVWLSLIVASTVFVHQHHLLDVVTGMVLASMVHLSLREEENV</sequence>
<dbReference type="EMBL" id="VYSB01000012">
    <property type="protein sequence ID" value="MYZ52752.1"/>
    <property type="molecule type" value="Genomic_DNA"/>
</dbReference>
<evidence type="ECO:0000313" key="4">
    <source>
        <dbReference type="Proteomes" id="UP000481947"/>
    </source>
</evidence>
<dbReference type="Proteomes" id="UP000481947">
    <property type="component" value="Unassembled WGS sequence"/>
</dbReference>
<dbReference type="AlphaFoldDB" id="A0A7C9IYB1"/>
<organism evidence="3 4">
    <name type="scientific">Malikia spinosa</name>
    <dbReference type="NCBI Taxonomy" id="86180"/>
    <lineage>
        <taxon>Bacteria</taxon>
        <taxon>Pseudomonadati</taxon>
        <taxon>Pseudomonadota</taxon>
        <taxon>Betaproteobacteria</taxon>
        <taxon>Burkholderiales</taxon>
        <taxon>Comamonadaceae</taxon>
        <taxon>Malikia</taxon>
    </lineage>
</organism>
<feature type="domain" description="Inositolphosphotransferase Aur1/Ipt1" evidence="2">
    <location>
        <begin position="199"/>
        <end position="328"/>
    </location>
</feature>
<keyword evidence="1" id="KW-0472">Membrane</keyword>
<accession>A0A7C9IYB1</accession>
<feature type="transmembrane region" description="Helical" evidence="1">
    <location>
        <begin position="221"/>
        <end position="241"/>
    </location>
</feature>
<feature type="transmembrane region" description="Helical" evidence="1">
    <location>
        <begin position="183"/>
        <end position="209"/>
    </location>
</feature>
<keyword evidence="1" id="KW-0812">Transmembrane</keyword>